<dbReference type="Proteomes" id="UP001151760">
    <property type="component" value="Unassembled WGS sequence"/>
</dbReference>
<gene>
    <name evidence="3" type="ORF">Tco_0860603</name>
</gene>
<feature type="region of interest" description="Disordered" evidence="1">
    <location>
        <begin position="60"/>
        <end position="396"/>
    </location>
</feature>
<keyword evidence="4" id="KW-1185">Reference proteome</keyword>
<accession>A0ABQ5BIT4</accession>
<evidence type="ECO:0000256" key="1">
    <source>
        <dbReference type="SAM" id="MobiDB-lite"/>
    </source>
</evidence>
<dbReference type="PANTHER" id="PTHR23216">
    <property type="entry name" value="NUCLEOLAR AND COILED-BODY PHOSPHOPROTEIN 1"/>
    <property type="match status" value="1"/>
</dbReference>
<proteinExistence type="predicted"/>
<reference evidence="3" key="2">
    <citation type="submission" date="2022-01" db="EMBL/GenBank/DDBJ databases">
        <authorList>
            <person name="Yamashiro T."/>
            <person name="Shiraishi A."/>
            <person name="Satake H."/>
            <person name="Nakayama K."/>
        </authorList>
    </citation>
    <scope>NUCLEOTIDE SEQUENCE</scope>
</reference>
<dbReference type="InterPro" id="IPR007718">
    <property type="entry name" value="Srp40_C"/>
</dbReference>
<organism evidence="3 4">
    <name type="scientific">Tanacetum coccineum</name>
    <dbReference type="NCBI Taxonomy" id="301880"/>
    <lineage>
        <taxon>Eukaryota</taxon>
        <taxon>Viridiplantae</taxon>
        <taxon>Streptophyta</taxon>
        <taxon>Embryophyta</taxon>
        <taxon>Tracheophyta</taxon>
        <taxon>Spermatophyta</taxon>
        <taxon>Magnoliopsida</taxon>
        <taxon>eudicotyledons</taxon>
        <taxon>Gunneridae</taxon>
        <taxon>Pentapetalae</taxon>
        <taxon>asterids</taxon>
        <taxon>campanulids</taxon>
        <taxon>Asterales</taxon>
        <taxon>Asteraceae</taxon>
        <taxon>Asteroideae</taxon>
        <taxon>Anthemideae</taxon>
        <taxon>Anthemidinae</taxon>
        <taxon>Tanacetum</taxon>
    </lineage>
</organism>
<dbReference type="EMBL" id="BQNB010013239">
    <property type="protein sequence ID" value="GJT13561.1"/>
    <property type="molecule type" value="Genomic_DNA"/>
</dbReference>
<sequence>MLVGCEDLRALSYSSGKLCRTAISEVVAFHRRSDALKASPSPLRLEDIFCKYNACDADTNKSSSNKPVLGKAEALKTDKVSPTNEEKPTKKKNKKGTVESGNGVIEDQPEVTDKKNESSKSCPLISEDTKVDEQETKPKKKKKTKHNLDSSTDELEKPVTDTVNGLKIDDLTKKSKDKKRKSIEQDNLEVSTTNEIELVTGVAEKERKKKNKKSSTESAEDEVNKVKTDIENEIKLVTKVAEKGRKKKKKKSSTESAEDEVNTVKTDIENEIKLVREVAEKGRKKKKKKSSTESAVNEDEVNTVKTGTENEIELVTEVAEKERKKKKKKKPSTDSAVNEEELNTVKTVTENETISKKEKKESKRQMIEISEENSKSEGNNAQETSNKLLDEQTDGKVKQKTVNAFQRVKIEQVEFAHEKLQDNSYWAKGGAEIGYGAKAQEVLGQVRGRDFRHEKTKKKRGTYTGGLIDLQSHSVKFSYCDEE</sequence>
<feature type="compositionally biased region" description="Basic and acidic residues" evidence="1">
    <location>
        <begin position="266"/>
        <end position="281"/>
    </location>
</feature>
<feature type="compositionally biased region" description="Polar residues" evidence="1">
    <location>
        <begin position="376"/>
        <end position="387"/>
    </location>
</feature>
<dbReference type="InterPro" id="IPR039191">
    <property type="entry name" value="Nopp140-like"/>
</dbReference>
<name>A0ABQ5BIT4_9ASTR</name>
<protein>
    <submittedName>
        <fullName evidence="3">LIS1 homology motif protein</fullName>
    </submittedName>
</protein>
<dbReference type="PANTHER" id="PTHR23216:SF1">
    <property type="entry name" value="NUCLEOLAR AND COILED-BODY PHOSPHOPROTEIN 1"/>
    <property type="match status" value="1"/>
</dbReference>
<feature type="compositionally biased region" description="Basic and acidic residues" evidence="1">
    <location>
        <begin position="73"/>
        <end position="88"/>
    </location>
</feature>
<feature type="compositionally biased region" description="Basic and acidic residues" evidence="1">
    <location>
        <begin position="353"/>
        <end position="366"/>
    </location>
</feature>
<evidence type="ECO:0000313" key="4">
    <source>
        <dbReference type="Proteomes" id="UP001151760"/>
    </source>
</evidence>
<dbReference type="Pfam" id="PF05022">
    <property type="entry name" value="SRP40_C"/>
    <property type="match status" value="1"/>
</dbReference>
<feature type="domain" description="Srp40 C-terminal" evidence="2">
    <location>
        <begin position="405"/>
        <end position="477"/>
    </location>
</feature>
<evidence type="ECO:0000259" key="2">
    <source>
        <dbReference type="Pfam" id="PF05022"/>
    </source>
</evidence>
<feature type="compositionally biased region" description="Basic and acidic residues" evidence="1">
    <location>
        <begin position="222"/>
        <end position="243"/>
    </location>
</feature>
<reference evidence="3" key="1">
    <citation type="journal article" date="2022" name="Int. J. Mol. Sci.">
        <title>Draft Genome of Tanacetum Coccineum: Genomic Comparison of Closely Related Tanacetum-Family Plants.</title>
        <authorList>
            <person name="Yamashiro T."/>
            <person name="Shiraishi A."/>
            <person name="Nakayama K."/>
            <person name="Satake H."/>
        </authorList>
    </citation>
    <scope>NUCLEOTIDE SEQUENCE</scope>
</reference>
<feature type="compositionally biased region" description="Basic and acidic residues" evidence="1">
    <location>
        <begin position="127"/>
        <end position="137"/>
    </location>
</feature>
<evidence type="ECO:0000313" key="3">
    <source>
        <dbReference type="EMBL" id="GJT13561.1"/>
    </source>
</evidence>
<comment type="caution">
    <text evidence="3">The sequence shown here is derived from an EMBL/GenBank/DDBJ whole genome shotgun (WGS) entry which is preliminary data.</text>
</comment>